<organism evidence="1 2">
    <name type="scientific">Saccharothrix coeruleofusca</name>
    <dbReference type="NCBI Taxonomy" id="33919"/>
    <lineage>
        <taxon>Bacteria</taxon>
        <taxon>Bacillati</taxon>
        <taxon>Actinomycetota</taxon>
        <taxon>Actinomycetes</taxon>
        <taxon>Pseudonocardiales</taxon>
        <taxon>Pseudonocardiaceae</taxon>
        <taxon>Saccharothrix</taxon>
    </lineage>
</organism>
<evidence type="ECO:0000313" key="2">
    <source>
        <dbReference type="Proteomes" id="UP000639606"/>
    </source>
</evidence>
<comment type="caution">
    <text evidence="1">The sequence shown here is derived from an EMBL/GenBank/DDBJ whole genome shotgun (WGS) entry which is preliminary data.</text>
</comment>
<gene>
    <name evidence="1" type="ORF">GCM10010185_02890</name>
</gene>
<evidence type="ECO:0000313" key="1">
    <source>
        <dbReference type="EMBL" id="GGP35437.1"/>
    </source>
</evidence>
<dbReference type="RefSeq" id="WP_189221187.1">
    <property type="nucleotide sequence ID" value="NZ_BMRG01000001.1"/>
</dbReference>
<protein>
    <submittedName>
        <fullName evidence="1">Uncharacterized protein</fullName>
    </submittedName>
</protein>
<reference evidence="1" key="1">
    <citation type="journal article" date="2014" name="Int. J. Syst. Evol. Microbiol.">
        <title>Complete genome sequence of Corynebacterium casei LMG S-19264T (=DSM 44701T), isolated from a smear-ripened cheese.</title>
        <authorList>
            <consortium name="US DOE Joint Genome Institute (JGI-PGF)"/>
            <person name="Walter F."/>
            <person name="Albersmeier A."/>
            <person name="Kalinowski J."/>
            <person name="Ruckert C."/>
        </authorList>
    </citation>
    <scope>NUCLEOTIDE SEQUENCE</scope>
    <source>
        <strain evidence="1">JCM 3313</strain>
    </source>
</reference>
<dbReference type="AlphaFoldDB" id="A0A918AJ22"/>
<keyword evidence="2" id="KW-1185">Reference proteome</keyword>
<proteinExistence type="predicted"/>
<dbReference type="EMBL" id="BMRG01000001">
    <property type="protein sequence ID" value="GGP35437.1"/>
    <property type="molecule type" value="Genomic_DNA"/>
</dbReference>
<accession>A0A918AJ22</accession>
<reference evidence="1" key="2">
    <citation type="submission" date="2020-09" db="EMBL/GenBank/DDBJ databases">
        <authorList>
            <person name="Sun Q."/>
            <person name="Ohkuma M."/>
        </authorList>
    </citation>
    <scope>NUCLEOTIDE SEQUENCE</scope>
    <source>
        <strain evidence="1">JCM 3313</strain>
    </source>
</reference>
<sequence length="246" mass="26128">MSAPTVTTHISAQLAEGEPVMTAPAVPIATVTAVASIDGVAVPEFTPSTRDGLAEQPATLATLSLSLPLSREELVAALFYWNSSDSAELDDDEYVRQLVVESVVNVGMGELTALCFEIDTAPLDDVTAEWLAYCRRRVAEVFPAAVSVPEQRGRTDYPQHSAGRPAGVVEAALAGASLRQVAVALYFSDYRPGDLARSGLEWVETCAAIGLDGLTAEVVNRVHAAPDDLDRFTDCRAAARVVLDAR</sequence>
<dbReference type="Proteomes" id="UP000639606">
    <property type="component" value="Unassembled WGS sequence"/>
</dbReference>
<name>A0A918AJ22_9PSEU</name>